<dbReference type="Pfam" id="PF00672">
    <property type="entry name" value="HAMP"/>
    <property type="match status" value="1"/>
</dbReference>
<dbReference type="Gene3D" id="1.20.120.960">
    <property type="entry name" value="Histidine kinase NarX, sensor domain"/>
    <property type="match status" value="1"/>
</dbReference>
<dbReference type="InterPro" id="IPR042295">
    <property type="entry name" value="NarX-like_N_sf"/>
</dbReference>
<proteinExistence type="inferred from homology"/>
<keyword evidence="5 7" id="KW-0807">Transducer</keyword>
<keyword evidence="2 8" id="KW-0812">Transmembrane</keyword>
<evidence type="ECO:0000256" key="7">
    <source>
        <dbReference type="PROSITE-ProRule" id="PRU00284"/>
    </source>
</evidence>
<dbReference type="Pfam" id="PF00015">
    <property type="entry name" value="MCPsignal"/>
    <property type="match status" value="1"/>
</dbReference>
<accession>A0A1W1UCZ1</accession>
<evidence type="ECO:0000256" key="8">
    <source>
        <dbReference type="SAM" id="Phobius"/>
    </source>
</evidence>
<dbReference type="InterPro" id="IPR004089">
    <property type="entry name" value="MCPsignal_dom"/>
</dbReference>
<dbReference type="PANTHER" id="PTHR32089">
    <property type="entry name" value="METHYL-ACCEPTING CHEMOTAXIS PROTEIN MCPB"/>
    <property type="match status" value="1"/>
</dbReference>
<evidence type="ECO:0000256" key="5">
    <source>
        <dbReference type="ARBA" id="ARBA00023224"/>
    </source>
</evidence>
<evidence type="ECO:0000256" key="6">
    <source>
        <dbReference type="ARBA" id="ARBA00029447"/>
    </source>
</evidence>
<dbReference type="PROSITE" id="PS50885">
    <property type="entry name" value="HAMP"/>
    <property type="match status" value="1"/>
</dbReference>
<feature type="transmembrane region" description="Helical" evidence="8">
    <location>
        <begin position="167"/>
        <end position="187"/>
    </location>
</feature>
<protein>
    <submittedName>
        <fullName evidence="11">Methyl-accepting chemotaxis protein</fullName>
    </submittedName>
</protein>
<name>A0A1W1UCZ1_DESTI</name>
<dbReference type="OrthoDB" id="9814363at2"/>
<evidence type="ECO:0000259" key="9">
    <source>
        <dbReference type="PROSITE" id="PS50111"/>
    </source>
</evidence>
<feature type="transmembrane region" description="Helical" evidence="8">
    <location>
        <begin position="7"/>
        <end position="26"/>
    </location>
</feature>
<dbReference type="GO" id="GO:0004888">
    <property type="term" value="F:transmembrane signaling receptor activity"/>
    <property type="evidence" value="ECO:0007669"/>
    <property type="project" value="InterPro"/>
</dbReference>
<dbReference type="STRING" id="656914.SAMN00017405_0710"/>
<dbReference type="InterPro" id="IPR003660">
    <property type="entry name" value="HAMP_dom"/>
</dbReference>
<sequence>MKIKTKIIVTFLLMIITVLSVVTVNYSTYQMLESDSSFINFSGRLRATTFRMAQVSNMIIFENNLTAKKDLGEKIKTFDDIINNIQNGNDSLGLKPLKHEETKKSLEKIKNQWDERYKPAFMNIMEKEDETSLAIINTEIDTYVQEINELVTDFSLYSRNKVLTAKTINSVFLILALLIGILSILLLNKGILKPLKVLMNELKDLSSGQGDLTKRIKTNSKDEIGTLTNYFNLFIDDIHKIVQEIAKASNLIATDMNTIAITTHELTQSTESIAYSSQEVSDGSITQGNEIEKLLDLINKLQVELKNVNQKANMTLGYSKETEHSVKVGNEYVFKQSQELTDFITAIESASQVVNDLNHYSINIREIVELIKNISGQTNLLALNASIEAARAGEHGRGFSVVADEIRKLAEETDKSASNINEIVKNMGMKSNDVNQSMDELVAKIKIQEDSMEGLENQLSLILANSNTTLIESEEIKQIVGIVLAEFENIKNASVVLSEISEANSNSTQDVAAAVQEQTASFEEVSANTNSISELATKLKEIVNKFAI</sequence>
<dbReference type="SMART" id="SM00283">
    <property type="entry name" value="MA"/>
    <property type="match status" value="1"/>
</dbReference>
<dbReference type="EMBL" id="FWWT01000005">
    <property type="protein sequence ID" value="SMB78920.1"/>
    <property type="molecule type" value="Genomic_DNA"/>
</dbReference>
<dbReference type="PROSITE" id="PS50111">
    <property type="entry name" value="CHEMOTAXIS_TRANSDUC_2"/>
    <property type="match status" value="1"/>
</dbReference>
<feature type="domain" description="HAMP" evidence="10">
    <location>
        <begin position="189"/>
        <end position="243"/>
    </location>
</feature>
<dbReference type="AlphaFoldDB" id="A0A1W1UCZ1"/>
<keyword evidence="3 8" id="KW-1133">Transmembrane helix</keyword>
<evidence type="ECO:0000313" key="11">
    <source>
        <dbReference type="EMBL" id="SMB78920.1"/>
    </source>
</evidence>
<dbReference type="CDD" id="cd06225">
    <property type="entry name" value="HAMP"/>
    <property type="match status" value="1"/>
</dbReference>
<organism evidence="11 12">
    <name type="scientific">Desulfonispora thiosulfatigenes DSM 11270</name>
    <dbReference type="NCBI Taxonomy" id="656914"/>
    <lineage>
        <taxon>Bacteria</taxon>
        <taxon>Bacillati</taxon>
        <taxon>Bacillota</taxon>
        <taxon>Clostridia</taxon>
        <taxon>Eubacteriales</taxon>
        <taxon>Peptococcaceae</taxon>
        <taxon>Desulfonispora</taxon>
    </lineage>
</organism>
<evidence type="ECO:0000256" key="2">
    <source>
        <dbReference type="ARBA" id="ARBA00022692"/>
    </source>
</evidence>
<dbReference type="GO" id="GO:0007165">
    <property type="term" value="P:signal transduction"/>
    <property type="evidence" value="ECO:0007669"/>
    <property type="project" value="UniProtKB-KW"/>
</dbReference>
<evidence type="ECO:0000256" key="4">
    <source>
        <dbReference type="ARBA" id="ARBA00023136"/>
    </source>
</evidence>
<reference evidence="11 12" key="1">
    <citation type="submission" date="2017-04" db="EMBL/GenBank/DDBJ databases">
        <authorList>
            <person name="Afonso C.L."/>
            <person name="Miller P.J."/>
            <person name="Scott M.A."/>
            <person name="Spackman E."/>
            <person name="Goraichik I."/>
            <person name="Dimitrov K.M."/>
            <person name="Suarez D.L."/>
            <person name="Swayne D.E."/>
        </authorList>
    </citation>
    <scope>NUCLEOTIDE SEQUENCE [LARGE SCALE GENOMIC DNA]</scope>
    <source>
        <strain evidence="11 12">DSM 11270</strain>
    </source>
</reference>
<evidence type="ECO:0000256" key="1">
    <source>
        <dbReference type="ARBA" id="ARBA00004141"/>
    </source>
</evidence>
<evidence type="ECO:0000256" key="3">
    <source>
        <dbReference type="ARBA" id="ARBA00022989"/>
    </source>
</evidence>
<dbReference type="Gene3D" id="6.10.340.10">
    <property type="match status" value="1"/>
</dbReference>
<keyword evidence="12" id="KW-1185">Reference proteome</keyword>
<feature type="domain" description="Methyl-accepting transducer" evidence="9">
    <location>
        <begin position="262"/>
        <end position="533"/>
    </location>
</feature>
<gene>
    <name evidence="11" type="ORF">SAMN00017405_0710</name>
</gene>
<keyword evidence="4 8" id="KW-0472">Membrane</keyword>
<comment type="similarity">
    <text evidence="6">Belongs to the methyl-accepting chemotaxis (MCP) protein family.</text>
</comment>
<evidence type="ECO:0000313" key="12">
    <source>
        <dbReference type="Proteomes" id="UP000192731"/>
    </source>
</evidence>
<dbReference type="Pfam" id="PF13675">
    <property type="entry name" value="PilJ"/>
    <property type="match status" value="1"/>
</dbReference>
<dbReference type="Proteomes" id="UP000192731">
    <property type="component" value="Unassembled WGS sequence"/>
</dbReference>
<dbReference type="PANTHER" id="PTHR32089:SF112">
    <property type="entry name" value="LYSOZYME-LIKE PROTEIN-RELATED"/>
    <property type="match status" value="1"/>
</dbReference>
<dbReference type="RefSeq" id="WP_159446224.1">
    <property type="nucleotide sequence ID" value="NZ_FWWT01000005.1"/>
</dbReference>
<evidence type="ECO:0000259" key="10">
    <source>
        <dbReference type="PROSITE" id="PS50885"/>
    </source>
</evidence>
<dbReference type="GO" id="GO:0006935">
    <property type="term" value="P:chemotaxis"/>
    <property type="evidence" value="ECO:0007669"/>
    <property type="project" value="InterPro"/>
</dbReference>
<dbReference type="PRINTS" id="PR00260">
    <property type="entry name" value="CHEMTRNSDUCR"/>
</dbReference>
<dbReference type="SMART" id="SM00304">
    <property type="entry name" value="HAMP"/>
    <property type="match status" value="1"/>
</dbReference>
<dbReference type="InterPro" id="IPR004090">
    <property type="entry name" value="Chemotax_Me-accpt_rcpt"/>
</dbReference>
<dbReference type="Gene3D" id="1.10.287.950">
    <property type="entry name" value="Methyl-accepting chemotaxis protein"/>
    <property type="match status" value="1"/>
</dbReference>
<dbReference type="SUPFAM" id="SSF58104">
    <property type="entry name" value="Methyl-accepting chemotaxis protein (MCP) signaling domain"/>
    <property type="match status" value="1"/>
</dbReference>
<dbReference type="GO" id="GO:0016020">
    <property type="term" value="C:membrane"/>
    <property type="evidence" value="ECO:0007669"/>
    <property type="project" value="UniProtKB-SubCell"/>
</dbReference>
<comment type="subcellular location">
    <subcellularLocation>
        <location evidence="1">Membrane</location>
        <topology evidence="1">Multi-pass membrane protein</topology>
    </subcellularLocation>
</comment>
<dbReference type="InterPro" id="IPR029095">
    <property type="entry name" value="NarX-like_N"/>
</dbReference>